<evidence type="ECO:0000256" key="1">
    <source>
        <dbReference type="ARBA" id="ARBA00004496"/>
    </source>
</evidence>
<dbReference type="EMBL" id="JBHSDV010000004">
    <property type="protein sequence ID" value="MFC4388790.1"/>
    <property type="molecule type" value="Genomic_DNA"/>
</dbReference>
<evidence type="ECO:0000313" key="11">
    <source>
        <dbReference type="EMBL" id="MFC4388790.1"/>
    </source>
</evidence>
<evidence type="ECO:0000256" key="7">
    <source>
        <dbReference type="ARBA" id="ARBA00023163"/>
    </source>
</evidence>
<feature type="modified residue" description="4-aspartylphosphate" evidence="8">
    <location>
        <position position="55"/>
    </location>
</feature>
<evidence type="ECO:0000256" key="6">
    <source>
        <dbReference type="ARBA" id="ARBA00023125"/>
    </source>
</evidence>
<dbReference type="PRINTS" id="PR00032">
    <property type="entry name" value="HTHARAC"/>
</dbReference>
<evidence type="ECO:0000313" key="12">
    <source>
        <dbReference type="Proteomes" id="UP001595880"/>
    </source>
</evidence>
<organism evidence="11 12">
    <name type="scientific">Gracilibacillus marinus</name>
    <dbReference type="NCBI Taxonomy" id="630535"/>
    <lineage>
        <taxon>Bacteria</taxon>
        <taxon>Bacillati</taxon>
        <taxon>Bacillota</taxon>
        <taxon>Bacilli</taxon>
        <taxon>Bacillales</taxon>
        <taxon>Bacillaceae</taxon>
        <taxon>Gracilibacillus</taxon>
    </lineage>
</organism>
<dbReference type="SMART" id="SM00448">
    <property type="entry name" value="REC"/>
    <property type="match status" value="1"/>
</dbReference>
<reference evidence="12" key="1">
    <citation type="journal article" date="2019" name="Int. J. Syst. Evol. Microbiol.">
        <title>The Global Catalogue of Microorganisms (GCM) 10K type strain sequencing project: providing services to taxonomists for standard genome sequencing and annotation.</title>
        <authorList>
            <consortium name="The Broad Institute Genomics Platform"/>
            <consortium name="The Broad Institute Genome Sequencing Center for Infectious Disease"/>
            <person name="Wu L."/>
            <person name="Ma J."/>
        </authorList>
    </citation>
    <scope>NUCLEOTIDE SEQUENCE [LARGE SCALE GENOMIC DNA]</scope>
    <source>
        <strain evidence="12">KACC 14058</strain>
    </source>
</reference>
<sequence>MLKVMFVDDEPIIREGLCSIINWEDYGYQVVGIAKNGKEGLERILEYHPDLVFVDIQMPGLNGIDMVKKVKEWKYNTKFVVLSGYSNFTYAQQSIRLGIESYLLKPVDEDELIPLLQSIKSNLLKEKRLSTQLHQYEQLKEQQEWIEILHGKRNALYDQNSMSNYFVCSITCEQPIDWENIQLYINKYFHANVTPLWMEQFVICVCTFTEIEDVYCTVEEIKKYFYTLHKISCNIQLIDELVSMDMLSNVFQQLLELQKYSFTFSYNTIITPKVCKGRKDTKILTDTFATQLVSAMEFNNIDQISVYMNDIQMYYENNLYKEERLKADWLDFVKIVLYKLQHNHPSIPLPSNDQLVDMIYKAVKLEAMLAESNSMMIKFTKEINGFMSNAENSIEQITKYINQYYFKDLSLKVIAELFNYNSSYLGKKFKAYTGDYFHVYLDKVRLSHAKKLLKQPHIKVYQVSEKVGYSNIDYFYRKFKKYVGISPKEFQKQTTLK</sequence>
<protein>
    <submittedName>
        <fullName evidence="11">Response regulator</fullName>
    </submittedName>
</protein>
<dbReference type="Gene3D" id="1.10.10.60">
    <property type="entry name" value="Homeodomain-like"/>
    <property type="match status" value="2"/>
</dbReference>
<evidence type="ECO:0000256" key="3">
    <source>
        <dbReference type="ARBA" id="ARBA00022553"/>
    </source>
</evidence>
<comment type="caution">
    <text evidence="11">The sequence shown here is derived from an EMBL/GenBank/DDBJ whole genome shotgun (WGS) entry which is preliminary data.</text>
</comment>
<dbReference type="SUPFAM" id="SSF46689">
    <property type="entry name" value="Homeodomain-like"/>
    <property type="match status" value="1"/>
</dbReference>
<keyword evidence="6" id="KW-0238">DNA-binding</keyword>
<dbReference type="CDD" id="cd17536">
    <property type="entry name" value="REC_YesN-like"/>
    <property type="match status" value="1"/>
</dbReference>
<evidence type="ECO:0000256" key="8">
    <source>
        <dbReference type="PROSITE-ProRule" id="PRU00169"/>
    </source>
</evidence>
<evidence type="ECO:0000259" key="9">
    <source>
        <dbReference type="PROSITE" id="PS01124"/>
    </source>
</evidence>
<keyword evidence="12" id="KW-1185">Reference proteome</keyword>
<dbReference type="RefSeq" id="WP_390200072.1">
    <property type="nucleotide sequence ID" value="NZ_JBHSDV010000004.1"/>
</dbReference>
<dbReference type="InterPro" id="IPR001789">
    <property type="entry name" value="Sig_transdc_resp-reg_receiver"/>
</dbReference>
<evidence type="ECO:0000256" key="5">
    <source>
        <dbReference type="ARBA" id="ARBA00023015"/>
    </source>
</evidence>
<feature type="domain" description="HTH araC/xylS-type" evidence="9">
    <location>
        <begin position="395"/>
        <end position="493"/>
    </location>
</feature>
<name>A0ABV8VYU9_9BACI</name>
<dbReference type="Pfam" id="PF12833">
    <property type="entry name" value="HTH_18"/>
    <property type="match status" value="1"/>
</dbReference>
<proteinExistence type="predicted"/>
<keyword evidence="5" id="KW-0805">Transcription regulation</keyword>
<dbReference type="PROSITE" id="PS50110">
    <property type="entry name" value="RESPONSE_REGULATORY"/>
    <property type="match status" value="1"/>
</dbReference>
<keyword evidence="7" id="KW-0804">Transcription</keyword>
<dbReference type="Pfam" id="PF00072">
    <property type="entry name" value="Response_reg"/>
    <property type="match status" value="1"/>
</dbReference>
<dbReference type="InterPro" id="IPR051552">
    <property type="entry name" value="HptR"/>
</dbReference>
<dbReference type="InterPro" id="IPR020449">
    <property type="entry name" value="Tscrpt_reg_AraC-type_HTH"/>
</dbReference>
<gene>
    <name evidence="11" type="ORF">ACFOZ1_13395</name>
</gene>
<dbReference type="SUPFAM" id="SSF52172">
    <property type="entry name" value="CheY-like"/>
    <property type="match status" value="1"/>
</dbReference>
<keyword evidence="2" id="KW-0963">Cytoplasm</keyword>
<evidence type="ECO:0000256" key="2">
    <source>
        <dbReference type="ARBA" id="ARBA00022490"/>
    </source>
</evidence>
<feature type="domain" description="Response regulatory" evidence="10">
    <location>
        <begin position="3"/>
        <end position="120"/>
    </location>
</feature>
<dbReference type="InterPro" id="IPR009057">
    <property type="entry name" value="Homeodomain-like_sf"/>
</dbReference>
<dbReference type="PROSITE" id="PS01124">
    <property type="entry name" value="HTH_ARAC_FAMILY_2"/>
    <property type="match status" value="1"/>
</dbReference>
<dbReference type="SMART" id="SM00342">
    <property type="entry name" value="HTH_ARAC"/>
    <property type="match status" value="1"/>
</dbReference>
<dbReference type="InterPro" id="IPR018062">
    <property type="entry name" value="HTH_AraC-typ_CS"/>
</dbReference>
<dbReference type="Proteomes" id="UP001595880">
    <property type="component" value="Unassembled WGS sequence"/>
</dbReference>
<keyword evidence="3 8" id="KW-0597">Phosphoprotein</keyword>
<dbReference type="PROSITE" id="PS00041">
    <property type="entry name" value="HTH_ARAC_FAMILY_1"/>
    <property type="match status" value="1"/>
</dbReference>
<dbReference type="Gene3D" id="3.40.50.2300">
    <property type="match status" value="1"/>
</dbReference>
<dbReference type="PANTHER" id="PTHR42713">
    <property type="entry name" value="HISTIDINE KINASE-RELATED"/>
    <property type="match status" value="1"/>
</dbReference>
<accession>A0ABV8VYU9</accession>
<dbReference type="InterPro" id="IPR011006">
    <property type="entry name" value="CheY-like_superfamily"/>
</dbReference>
<comment type="subcellular location">
    <subcellularLocation>
        <location evidence="1">Cytoplasm</location>
    </subcellularLocation>
</comment>
<dbReference type="PANTHER" id="PTHR42713:SF3">
    <property type="entry name" value="TRANSCRIPTIONAL REGULATORY PROTEIN HPTR"/>
    <property type="match status" value="1"/>
</dbReference>
<evidence type="ECO:0000259" key="10">
    <source>
        <dbReference type="PROSITE" id="PS50110"/>
    </source>
</evidence>
<evidence type="ECO:0000256" key="4">
    <source>
        <dbReference type="ARBA" id="ARBA00023012"/>
    </source>
</evidence>
<keyword evidence="4" id="KW-0902">Two-component regulatory system</keyword>
<dbReference type="InterPro" id="IPR018060">
    <property type="entry name" value="HTH_AraC"/>
</dbReference>